<comment type="subcellular location">
    <subcellularLocation>
        <location evidence="1">Membrane</location>
    </subcellularLocation>
</comment>
<evidence type="ECO:0000256" key="3">
    <source>
        <dbReference type="ARBA" id="ARBA00022692"/>
    </source>
</evidence>
<evidence type="ECO:0000256" key="1">
    <source>
        <dbReference type="ARBA" id="ARBA00004370"/>
    </source>
</evidence>
<keyword evidence="2" id="KW-0723">Serine/threonine-protein kinase</keyword>
<feature type="non-terminal residue" evidence="10">
    <location>
        <position position="215"/>
    </location>
</feature>
<feature type="domain" description="Protein kinase" evidence="9">
    <location>
        <begin position="102"/>
        <end position="215"/>
    </location>
</feature>
<keyword evidence="2" id="KW-0808">Transferase</keyword>
<feature type="non-terminal residue" evidence="10">
    <location>
        <position position="1"/>
    </location>
</feature>
<evidence type="ECO:0000256" key="8">
    <source>
        <dbReference type="SAM" id="SignalP"/>
    </source>
</evidence>
<dbReference type="GO" id="GO:0005524">
    <property type="term" value="F:ATP binding"/>
    <property type="evidence" value="ECO:0007669"/>
    <property type="project" value="UniProtKB-KW"/>
</dbReference>
<dbReference type="PANTHER" id="PTHR47989">
    <property type="entry name" value="OS01G0750732 PROTEIN"/>
    <property type="match status" value="1"/>
</dbReference>
<dbReference type="EMBL" id="LXQA010028846">
    <property type="protein sequence ID" value="MCH95046.1"/>
    <property type="molecule type" value="Genomic_DNA"/>
</dbReference>
<dbReference type="PROSITE" id="PS50011">
    <property type="entry name" value="PROTEIN_KINASE_DOM"/>
    <property type="match status" value="1"/>
</dbReference>
<evidence type="ECO:0000256" key="2">
    <source>
        <dbReference type="ARBA" id="ARBA00022527"/>
    </source>
</evidence>
<dbReference type="GO" id="GO:0004674">
    <property type="term" value="F:protein serine/threonine kinase activity"/>
    <property type="evidence" value="ECO:0007669"/>
    <property type="project" value="UniProtKB-KW"/>
</dbReference>
<reference evidence="10 11" key="1">
    <citation type="journal article" date="2018" name="Front. Plant Sci.">
        <title>Red Clover (Trifolium pratense) and Zigzag Clover (T. medium) - A Picture of Genomic Similarities and Differences.</title>
        <authorList>
            <person name="Dluhosova J."/>
            <person name="Istvanek J."/>
            <person name="Nedelnik J."/>
            <person name="Repkova J."/>
        </authorList>
    </citation>
    <scope>NUCLEOTIDE SEQUENCE [LARGE SCALE GENOMIC DNA]</scope>
    <source>
        <strain evidence="11">cv. 10/8</strain>
        <tissue evidence="10">Leaf</tissue>
    </source>
</reference>
<dbReference type="InterPro" id="IPR011009">
    <property type="entry name" value="Kinase-like_dom_sf"/>
</dbReference>
<feature type="chain" id="PRO_5017337045" evidence="8">
    <location>
        <begin position="21"/>
        <end position="215"/>
    </location>
</feature>
<organism evidence="10 11">
    <name type="scientific">Trifolium medium</name>
    <dbReference type="NCBI Taxonomy" id="97028"/>
    <lineage>
        <taxon>Eukaryota</taxon>
        <taxon>Viridiplantae</taxon>
        <taxon>Streptophyta</taxon>
        <taxon>Embryophyta</taxon>
        <taxon>Tracheophyta</taxon>
        <taxon>Spermatophyta</taxon>
        <taxon>Magnoliopsida</taxon>
        <taxon>eudicotyledons</taxon>
        <taxon>Gunneridae</taxon>
        <taxon>Pentapetalae</taxon>
        <taxon>rosids</taxon>
        <taxon>fabids</taxon>
        <taxon>Fabales</taxon>
        <taxon>Fabaceae</taxon>
        <taxon>Papilionoideae</taxon>
        <taxon>50 kb inversion clade</taxon>
        <taxon>NPAAA clade</taxon>
        <taxon>Hologalegina</taxon>
        <taxon>IRL clade</taxon>
        <taxon>Trifolieae</taxon>
        <taxon>Trifolium</taxon>
    </lineage>
</organism>
<dbReference type="InterPro" id="IPR000719">
    <property type="entry name" value="Prot_kinase_dom"/>
</dbReference>
<dbReference type="FunFam" id="3.30.200.20:FF:000125">
    <property type="entry name" value="Protein STRUBBELIG-RECEPTOR FAMILY 8"/>
    <property type="match status" value="1"/>
</dbReference>
<dbReference type="GO" id="GO:0016020">
    <property type="term" value="C:membrane"/>
    <property type="evidence" value="ECO:0007669"/>
    <property type="project" value="UniProtKB-SubCell"/>
</dbReference>
<protein>
    <submittedName>
        <fullName evidence="10">Protein STRUBBELIG-RECEPTOR FAMILY 8-like</fullName>
    </submittedName>
</protein>
<evidence type="ECO:0000313" key="11">
    <source>
        <dbReference type="Proteomes" id="UP000265520"/>
    </source>
</evidence>
<dbReference type="Proteomes" id="UP000265520">
    <property type="component" value="Unassembled WGS sequence"/>
</dbReference>
<evidence type="ECO:0000256" key="7">
    <source>
        <dbReference type="ARBA" id="ARBA00023136"/>
    </source>
</evidence>
<feature type="signal peptide" evidence="8">
    <location>
        <begin position="1"/>
        <end position="20"/>
    </location>
</feature>
<keyword evidence="5" id="KW-0067">ATP-binding</keyword>
<dbReference type="AlphaFoldDB" id="A0A392N5E6"/>
<evidence type="ECO:0000256" key="5">
    <source>
        <dbReference type="ARBA" id="ARBA00022840"/>
    </source>
</evidence>
<keyword evidence="3" id="KW-0812">Transmembrane</keyword>
<sequence>VLVFSVVLVALVFCIRKLKGKEKGARTSNGSLPPGIINVTPQMQEQRVKSAAVITDLKPRPPAENVTMDRMAIKSGSVKQMRSPITSTSYTVATLQSATNSFSQEFIIGEGSLGRVYRAEFPNGKVMAVKKIDNAALSLQEEDNFLEAISNMSRLRHPNVVTLAGYCAEHGQRLLIYEYIVNGNLHDMLHFAEDSSKALPWNARVRIALGTARAL</sequence>
<name>A0A392N5E6_9FABA</name>
<evidence type="ECO:0000313" key="10">
    <source>
        <dbReference type="EMBL" id="MCH95046.1"/>
    </source>
</evidence>
<comment type="caution">
    <text evidence="10">The sequence shown here is derived from an EMBL/GenBank/DDBJ whole genome shotgun (WGS) entry which is preliminary data.</text>
</comment>
<dbReference type="SUPFAM" id="SSF56112">
    <property type="entry name" value="Protein kinase-like (PK-like)"/>
    <property type="match status" value="1"/>
</dbReference>
<dbReference type="InterPro" id="IPR001245">
    <property type="entry name" value="Ser-Thr/Tyr_kinase_cat_dom"/>
</dbReference>
<accession>A0A392N5E6</accession>
<keyword evidence="10" id="KW-0675">Receptor</keyword>
<keyword evidence="2" id="KW-0418">Kinase</keyword>
<evidence type="ECO:0000256" key="4">
    <source>
        <dbReference type="ARBA" id="ARBA00022741"/>
    </source>
</evidence>
<dbReference type="Pfam" id="PF07714">
    <property type="entry name" value="PK_Tyr_Ser-Thr"/>
    <property type="match status" value="1"/>
</dbReference>
<keyword evidence="4" id="KW-0547">Nucleotide-binding</keyword>
<evidence type="ECO:0000256" key="6">
    <source>
        <dbReference type="ARBA" id="ARBA00022989"/>
    </source>
</evidence>
<keyword evidence="11" id="KW-1185">Reference proteome</keyword>
<proteinExistence type="predicted"/>
<dbReference type="PANTHER" id="PTHR47989:SF45">
    <property type="entry name" value="OS01G0709500 PROTEIN"/>
    <property type="match status" value="1"/>
</dbReference>
<evidence type="ECO:0000259" key="9">
    <source>
        <dbReference type="PROSITE" id="PS50011"/>
    </source>
</evidence>
<keyword evidence="7" id="KW-0472">Membrane</keyword>
<keyword evidence="8" id="KW-0732">Signal</keyword>
<dbReference type="Gene3D" id="1.10.510.10">
    <property type="entry name" value="Transferase(Phosphotransferase) domain 1"/>
    <property type="match status" value="1"/>
</dbReference>
<keyword evidence="6" id="KW-1133">Transmembrane helix</keyword>